<dbReference type="EMBL" id="FQXM01000023">
    <property type="protein sequence ID" value="SHH94812.1"/>
    <property type="molecule type" value="Genomic_DNA"/>
</dbReference>
<accession>A0A1M5X5B0</accession>
<dbReference type="Proteomes" id="UP000184447">
    <property type="component" value="Unassembled WGS sequence"/>
</dbReference>
<dbReference type="STRING" id="1121316.SAMN02745207_03357"/>
<evidence type="ECO:0000313" key="2">
    <source>
        <dbReference type="EMBL" id="SHH94812.1"/>
    </source>
</evidence>
<evidence type="ECO:0000313" key="3">
    <source>
        <dbReference type="Proteomes" id="UP000184447"/>
    </source>
</evidence>
<keyword evidence="1" id="KW-1133">Transmembrane helix</keyword>
<sequence length="259" mass="29795">MKFFNDLKNSFYNFPEYRKMIKRSYGAAILYAVFFSLILSFIVTIKVGFVLNDGVKEMTNFYNSEVPYFEFHDGELDVDTEQPYSTGDDSGMLYIDTRKEADQTIVDNYEEGFFLFRDKAIQKTAIKTETYEFSQFGAGDFTKDDVDKIYPKIKGYKVIAYIAIYIGYFIFSLVSFLALSLIYGVIGLIIKAIMKSNLSFVELASASIYASTVPKIIKLAISFTNIQIPHYWVIPFVIMIIYLVMIVKQKDVDSLLIEE</sequence>
<dbReference type="OrthoDB" id="2970056at2"/>
<keyword evidence="1" id="KW-0472">Membrane</keyword>
<dbReference type="RefSeq" id="WP_073339748.1">
    <property type="nucleotide sequence ID" value="NZ_FQXM01000023.1"/>
</dbReference>
<organism evidence="2 3">
    <name type="scientific">Clostridium grantii DSM 8605</name>
    <dbReference type="NCBI Taxonomy" id="1121316"/>
    <lineage>
        <taxon>Bacteria</taxon>
        <taxon>Bacillati</taxon>
        <taxon>Bacillota</taxon>
        <taxon>Clostridia</taxon>
        <taxon>Eubacteriales</taxon>
        <taxon>Clostridiaceae</taxon>
        <taxon>Clostridium</taxon>
    </lineage>
</organism>
<evidence type="ECO:0000256" key="1">
    <source>
        <dbReference type="SAM" id="Phobius"/>
    </source>
</evidence>
<feature type="transmembrane region" description="Helical" evidence="1">
    <location>
        <begin position="28"/>
        <end position="51"/>
    </location>
</feature>
<feature type="transmembrane region" description="Helical" evidence="1">
    <location>
        <begin position="158"/>
        <end position="186"/>
    </location>
</feature>
<keyword evidence="1" id="KW-0812">Transmembrane</keyword>
<dbReference type="AlphaFoldDB" id="A0A1M5X5B0"/>
<protein>
    <recommendedName>
        <fullName evidence="4">Maltodextrin utilization protein YvdJ</fullName>
    </recommendedName>
</protein>
<dbReference type="Pfam" id="PF06691">
    <property type="entry name" value="DUF1189"/>
    <property type="match status" value="1"/>
</dbReference>
<dbReference type="InterPro" id="IPR009574">
    <property type="entry name" value="DUF1189"/>
</dbReference>
<keyword evidence="3" id="KW-1185">Reference proteome</keyword>
<gene>
    <name evidence="2" type="ORF">SAMN02745207_03357</name>
</gene>
<feature type="transmembrane region" description="Helical" evidence="1">
    <location>
        <begin position="229"/>
        <end position="247"/>
    </location>
</feature>
<proteinExistence type="predicted"/>
<name>A0A1M5X5B0_9CLOT</name>
<reference evidence="2 3" key="1">
    <citation type="submission" date="2016-11" db="EMBL/GenBank/DDBJ databases">
        <authorList>
            <person name="Jaros S."/>
            <person name="Januszkiewicz K."/>
            <person name="Wedrychowicz H."/>
        </authorList>
    </citation>
    <scope>NUCLEOTIDE SEQUENCE [LARGE SCALE GENOMIC DNA]</scope>
    <source>
        <strain evidence="2 3">DSM 8605</strain>
    </source>
</reference>
<evidence type="ECO:0008006" key="4">
    <source>
        <dbReference type="Google" id="ProtNLM"/>
    </source>
</evidence>